<evidence type="ECO:0000256" key="2">
    <source>
        <dbReference type="ARBA" id="ARBA00023015"/>
    </source>
</evidence>
<dbReference type="PANTHER" id="PTHR43133">
    <property type="entry name" value="RNA POLYMERASE ECF-TYPE SIGMA FACTO"/>
    <property type="match status" value="1"/>
</dbReference>
<dbReference type="InterPro" id="IPR007627">
    <property type="entry name" value="RNA_pol_sigma70_r2"/>
</dbReference>
<proteinExistence type="inferred from homology"/>
<evidence type="ECO:0000313" key="9">
    <source>
        <dbReference type="Proteomes" id="UP001597368"/>
    </source>
</evidence>
<dbReference type="Pfam" id="PF04542">
    <property type="entry name" value="Sigma70_r2"/>
    <property type="match status" value="1"/>
</dbReference>
<evidence type="ECO:0000256" key="4">
    <source>
        <dbReference type="ARBA" id="ARBA00023125"/>
    </source>
</evidence>
<reference evidence="9" key="1">
    <citation type="journal article" date="2019" name="Int. J. Syst. Evol. Microbiol.">
        <title>The Global Catalogue of Microorganisms (GCM) 10K type strain sequencing project: providing services to taxonomists for standard genome sequencing and annotation.</title>
        <authorList>
            <consortium name="The Broad Institute Genomics Platform"/>
            <consortium name="The Broad Institute Genome Sequencing Center for Infectious Disease"/>
            <person name="Wu L."/>
            <person name="Ma J."/>
        </authorList>
    </citation>
    <scope>NUCLEOTIDE SEQUENCE [LARGE SCALE GENOMIC DNA]</scope>
    <source>
        <strain evidence="9">ICMP 6774ER</strain>
    </source>
</reference>
<protein>
    <submittedName>
        <fullName evidence="8">RNA polymerase sigma factor</fullName>
    </submittedName>
</protein>
<dbReference type="RefSeq" id="WP_379578944.1">
    <property type="nucleotide sequence ID" value="NZ_JBHUFV010000061.1"/>
</dbReference>
<dbReference type="InterPro" id="IPR039425">
    <property type="entry name" value="RNA_pol_sigma-70-like"/>
</dbReference>
<dbReference type="EMBL" id="JBHUFV010000061">
    <property type="protein sequence ID" value="MFD1937606.1"/>
    <property type="molecule type" value="Genomic_DNA"/>
</dbReference>
<dbReference type="PANTHER" id="PTHR43133:SF8">
    <property type="entry name" value="RNA POLYMERASE SIGMA FACTOR HI_1459-RELATED"/>
    <property type="match status" value="1"/>
</dbReference>
<evidence type="ECO:0000313" key="8">
    <source>
        <dbReference type="EMBL" id="MFD1937606.1"/>
    </source>
</evidence>
<name>A0ABW4T738_9ACTN</name>
<feature type="domain" description="RNA polymerase sigma-70 region 2" evidence="6">
    <location>
        <begin position="21"/>
        <end position="84"/>
    </location>
</feature>
<evidence type="ECO:0000259" key="6">
    <source>
        <dbReference type="Pfam" id="PF04542"/>
    </source>
</evidence>
<accession>A0ABW4T738</accession>
<dbReference type="NCBIfam" id="TIGR02937">
    <property type="entry name" value="sigma70-ECF"/>
    <property type="match status" value="1"/>
</dbReference>
<gene>
    <name evidence="8" type="ORF">ACFSKW_39675</name>
</gene>
<dbReference type="Gene3D" id="1.10.1740.10">
    <property type="match status" value="1"/>
</dbReference>
<keyword evidence="3" id="KW-0731">Sigma factor</keyword>
<keyword evidence="9" id="KW-1185">Reference proteome</keyword>
<dbReference type="SUPFAM" id="SSF88659">
    <property type="entry name" value="Sigma3 and sigma4 domains of RNA polymerase sigma factors"/>
    <property type="match status" value="1"/>
</dbReference>
<dbReference type="Proteomes" id="UP001597368">
    <property type="component" value="Unassembled WGS sequence"/>
</dbReference>
<comment type="similarity">
    <text evidence="1">Belongs to the sigma-70 factor family. ECF subfamily.</text>
</comment>
<feature type="domain" description="RNA polymerase sigma factor 70 region 4 type 2" evidence="7">
    <location>
        <begin position="111"/>
        <end position="162"/>
    </location>
</feature>
<keyword evidence="5" id="KW-0804">Transcription</keyword>
<keyword evidence="2" id="KW-0805">Transcription regulation</keyword>
<dbReference type="InterPro" id="IPR014284">
    <property type="entry name" value="RNA_pol_sigma-70_dom"/>
</dbReference>
<evidence type="ECO:0000256" key="3">
    <source>
        <dbReference type="ARBA" id="ARBA00023082"/>
    </source>
</evidence>
<evidence type="ECO:0000256" key="1">
    <source>
        <dbReference type="ARBA" id="ARBA00010641"/>
    </source>
</evidence>
<dbReference type="InterPro" id="IPR013249">
    <property type="entry name" value="RNA_pol_sigma70_r4_t2"/>
</dbReference>
<sequence>MTDELLVLRCLLGERDAFAELVRAWHVPVWTYVRRMLDAERADDVSQEVWLAVFRGLPRLKDPARFTPWLFTIARRAVTDRLREEYGRAETPSGEEPPAEDSMTAVVDRAELVAGLSALPVREREILVLFYLEDLSLRECAEICAIPEGTAKSRLSRARRLLRDHLTEKGFQP</sequence>
<dbReference type="SUPFAM" id="SSF88946">
    <property type="entry name" value="Sigma2 domain of RNA polymerase sigma factors"/>
    <property type="match status" value="1"/>
</dbReference>
<keyword evidence="4" id="KW-0238">DNA-binding</keyword>
<evidence type="ECO:0000256" key="5">
    <source>
        <dbReference type="ARBA" id="ARBA00023163"/>
    </source>
</evidence>
<dbReference type="Gene3D" id="1.10.10.10">
    <property type="entry name" value="Winged helix-like DNA-binding domain superfamily/Winged helix DNA-binding domain"/>
    <property type="match status" value="1"/>
</dbReference>
<evidence type="ECO:0000259" key="7">
    <source>
        <dbReference type="Pfam" id="PF08281"/>
    </source>
</evidence>
<dbReference type="InterPro" id="IPR013325">
    <property type="entry name" value="RNA_pol_sigma_r2"/>
</dbReference>
<dbReference type="InterPro" id="IPR013324">
    <property type="entry name" value="RNA_pol_sigma_r3/r4-like"/>
</dbReference>
<comment type="caution">
    <text evidence="8">The sequence shown here is derived from an EMBL/GenBank/DDBJ whole genome shotgun (WGS) entry which is preliminary data.</text>
</comment>
<dbReference type="InterPro" id="IPR036388">
    <property type="entry name" value="WH-like_DNA-bd_sf"/>
</dbReference>
<organism evidence="8 9">
    <name type="scientific">Nonomuraea mangrovi</name>
    <dbReference type="NCBI Taxonomy" id="2316207"/>
    <lineage>
        <taxon>Bacteria</taxon>
        <taxon>Bacillati</taxon>
        <taxon>Actinomycetota</taxon>
        <taxon>Actinomycetes</taxon>
        <taxon>Streptosporangiales</taxon>
        <taxon>Streptosporangiaceae</taxon>
        <taxon>Nonomuraea</taxon>
    </lineage>
</organism>
<dbReference type="Pfam" id="PF08281">
    <property type="entry name" value="Sigma70_r4_2"/>
    <property type="match status" value="1"/>
</dbReference>